<reference evidence="2 3" key="1">
    <citation type="journal article" date="2018" name="PLoS Genet.">
        <title>Population sequencing reveals clonal diversity and ancestral inbreeding in the grapevine cultivar Chardonnay.</title>
        <authorList>
            <person name="Roach M.J."/>
            <person name="Johnson D.L."/>
            <person name="Bohlmann J."/>
            <person name="van Vuuren H.J."/>
            <person name="Jones S.J."/>
            <person name="Pretorius I.S."/>
            <person name="Schmidt S.A."/>
            <person name="Borneman A.R."/>
        </authorList>
    </citation>
    <scope>NUCLEOTIDE SEQUENCE [LARGE SCALE GENOMIC DNA]</scope>
    <source>
        <strain evidence="3">cv. Chardonnay</strain>
        <tissue evidence="2">Leaf</tissue>
    </source>
</reference>
<accession>A0A438IXT8</accession>
<sequence length="264" mass="30914">MGKLRGVGVLKLLGKDMVWKGIKGRWEMFKTRTGFTVEVGNRVKFWKDKWCGDSSLRESFPELYSIASSKDAWVSDLWEDGGWSPRFTGQLHDWELEEVQAFLGRLSAHPLSVEIDDAIVWLPTKDGAFFVKSFYSSLADRRVEPFPHNIVWNSWVLLRISFFAWEATWAKILTLDQLKKRGWRIPNRCYLCKEEEETSDHILIHCLKAHLLWQLIFALFGIQWVLSCSVREVLLSWHESFVGKKRKKAWKAALLYFVDWVGSR</sequence>
<organism evidence="2 3">
    <name type="scientific">Vitis vinifera</name>
    <name type="common">Grape</name>
    <dbReference type="NCBI Taxonomy" id="29760"/>
    <lineage>
        <taxon>Eukaryota</taxon>
        <taxon>Viridiplantae</taxon>
        <taxon>Streptophyta</taxon>
        <taxon>Embryophyta</taxon>
        <taxon>Tracheophyta</taxon>
        <taxon>Spermatophyta</taxon>
        <taxon>Magnoliopsida</taxon>
        <taxon>eudicotyledons</taxon>
        <taxon>Gunneridae</taxon>
        <taxon>Pentapetalae</taxon>
        <taxon>rosids</taxon>
        <taxon>Vitales</taxon>
        <taxon>Vitaceae</taxon>
        <taxon>Viteae</taxon>
        <taxon>Vitis</taxon>
    </lineage>
</organism>
<dbReference type="PANTHER" id="PTHR36617:SF15">
    <property type="entry name" value="REVERSE TRANSCRIPTASE ZINC-BINDING DOMAIN-CONTAINING PROTEIN"/>
    <property type="match status" value="1"/>
</dbReference>
<dbReference type="Proteomes" id="UP000288805">
    <property type="component" value="Unassembled WGS sequence"/>
</dbReference>
<proteinExistence type="predicted"/>
<comment type="caution">
    <text evidence="2">The sequence shown here is derived from an EMBL/GenBank/DDBJ whole genome shotgun (WGS) entry which is preliminary data.</text>
</comment>
<evidence type="ECO:0000259" key="1">
    <source>
        <dbReference type="Pfam" id="PF13966"/>
    </source>
</evidence>
<dbReference type="EMBL" id="QGNW01000075">
    <property type="protein sequence ID" value="RVX01521.1"/>
    <property type="molecule type" value="Genomic_DNA"/>
</dbReference>
<gene>
    <name evidence="2" type="ORF">CK203_017554</name>
</gene>
<name>A0A438IXT8_VITVI</name>
<dbReference type="InterPro" id="IPR026960">
    <property type="entry name" value="RVT-Znf"/>
</dbReference>
<evidence type="ECO:0000313" key="2">
    <source>
        <dbReference type="EMBL" id="RVX01521.1"/>
    </source>
</evidence>
<feature type="domain" description="Reverse transcriptase zinc-binding" evidence="1">
    <location>
        <begin position="129"/>
        <end position="213"/>
    </location>
</feature>
<dbReference type="AlphaFoldDB" id="A0A438IXT8"/>
<dbReference type="Pfam" id="PF13966">
    <property type="entry name" value="zf-RVT"/>
    <property type="match status" value="1"/>
</dbReference>
<evidence type="ECO:0000313" key="3">
    <source>
        <dbReference type="Proteomes" id="UP000288805"/>
    </source>
</evidence>
<protein>
    <recommendedName>
        <fullName evidence="1">Reverse transcriptase zinc-binding domain-containing protein</fullName>
    </recommendedName>
</protein>
<dbReference type="PANTHER" id="PTHR36617">
    <property type="entry name" value="PROTEIN, PUTATIVE-RELATED"/>
    <property type="match status" value="1"/>
</dbReference>